<comment type="caution">
    <text evidence="2">The sequence shown here is derived from an EMBL/GenBank/DDBJ whole genome shotgun (WGS) entry which is preliminary data.</text>
</comment>
<name>A0A2G8S4F7_9APHY</name>
<sequence length="132" mass="13704">MQFLTLVLASLLASASVYAADIVVETPAEIVQCAETDISWTGGVDSSRLPSSIKRLTTSIKDNGDIVGEADLVFDTTYAWGGYGCPAGSTVVVTVTDYDGDGASTDPVIVSNSCECTASPDPAYSGRFADHL</sequence>
<feature type="chain" id="PRO_5013930155" evidence="1">
    <location>
        <begin position="20"/>
        <end position="132"/>
    </location>
</feature>
<gene>
    <name evidence="2" type="ORF">GSI_08656</name>
</gene>
<keyword evidence="1" id="KW-0732">Signal</keyword>
<feature type="signal peptide" evidence="1">
    <location>
        <begin position="1"/>
        <end position="19"/>
    </location>
</feature>
<accession>A0A2G8S4F7</accession>
<evidence type="ECO:0000313" key="3">
    <source>
        <dbReference type="Proteomes" id="UP000230002"/>
    </source>
</evidence>
<dbReference type="EMBL" id="AYKW01000023">
    <property type="protein sequence ID" value="PIL28614.1"/>
    <property type="molecule type" value="Genomic_DNA"/>
</dbReference>
<dbReference type="OrthoDB" id="3362246at2759"/>
<evidence type="ECO:0000313" key="2">
    <source>
        <dbReference type="EMBL" id="PIL28614.1"/>
    </source>
</evidence>
<evidence type="ECO:0000256" key="1">
    <source>
        <dbReference type="SAM" id="SignalP"/>
    </source>
</evidence>
<dbReference type="Proteomes" id="UP000230002">
    <property type="component" value="Unassembled WGS sequence"/>
</dbReference>
<keyword evidence="3" id="KW-1185">Reference proteome</keyword>
<organism evidence="2 3">
    <name type="scientific">Ganoderma sinense ZZ0214-1</name>
    <dbReference type="NCBI Taxonomy" id="1077348"/>
    <lineage>
        <taxon>Eukaryota</taxon>
        <taxon>Fungi</taxon>
        <taxon>Dikarya</taxon>
        <taxon>Basidiomycota</taxon>
        <taxon>Agaricomycotina</taxon>
        <taxon>Agaricomycetes</taxon>
        <taxon>Polyporales</taxon>
        <taxon>Polyporaceae</taxon>
        <taxon>Ganoderma</taxon>
    </lineage>
</organism>
<protein>
    <submittedName>
        <fullName evidence="2">Uncharacterized protein</fullName>
    </submittedName>
</protein>
<reference evidence="2 3" key="1">
    <citation type="journal article" date="2015" name="Sci. Rep.">
        <title>Chromosome-level genome map provides insights into diverse defense mechanisms in the medicinal fungus Ganoderma sinense.</title>
        <authorList>
            <person name="Zhu Y."/>
            <person name="Xu J."/>
            <person name="Sun C."/>
            <person name="Zhou S."/>
            <person name="Xu H."/>
            <person name="Nelson D.R."/>
            <person name="Qian J."/>
            <person name="Song J."/>
            <person name="Luo H."/>
            <person name="Xiang L."/>
            <person name="Li Y."/>
            <person name="Xu Z."/>
            <person name="Ji A."/>
            <person name="Wang L."/>
            <person name="Lu S."/>
            <person name="Hayward A."/>
            <person name="Sun W."/>
            <person name="Li X."/>
            <person name="Schwartz D.C."/>
            <person name="Wang Y."/>
            <person name="Chen S."/>
        </authorList>
    </citation>
    <scope>NUCLEOTIDE SEQUENCE [LARGE SCALE GENOMIC DNA]</scope>
    <source>
        <strain evidence="2 3">ZZ0214-1</strain>
    </source>
</reference>
<dbReference type="AlphaFoldDB" id="A0A2G8S4F7"/>
<proteinExistence type="predicted"/>